<dbReference type="InterPro" id="IPR001347">
    <property type="entry name" value="SIS_dom"/>
</dbReference>
<dbReference type="HOGENOM" id="CLU_012520_2_4_3"/>
<dbReference type="Gene3D" id="3.40.50.10490">
    <property type="entry name" value="Glucose-6-phosphate isomerase like protein, domain 1"/>
    <property type="match status" value="2"/>
</dbReference>
<evidence type="ECO:0000313" key="6">
    <source>
        <dbReference type="EMBL" id="ABW27385.1"/>
    </source>
</evidence>
<keyword evidence="6" id="KW-0808">Transferase</keyword>
<dbReference type="InterPro" id="IPR035490">
    <property type="entry name" value="GlmS/FrlB_SIS"/>
</dbReference>
<dbReference type="EMBL" id="CP000828">
    <property type="protein sequence ID" value="ABW27385.1"/>
    <property type="molecule type" value="Genomic_DNA"/>
</dbReference>
<dbReference type="GO" id="GO:0006002">
    <property type="term" value="P:fructose 6-phosphate metabolic process"/>
    <property type="evidence" value="ECO:0007669"/>
    <property type="project" value="TreeGrafter"/>
</dbReference>
<evidence type="ECO:0000313" key="7">
    <source>
        <dbReference type="Proteomes" id="UP000000268"/>
    </source>
</evidence>
<dbReference type="CDD" id="cd05008">
    <property type="entry name" value="SIS_GlmS_GlmD_1"/>
    <property type="match status" value="1"/>
</dbReference>
<dbReference type="AlphaFoldDB" id="B0C338"/>
<dbReference type="STRING" id="329726.AM1_2375"/>
<dbReference type="GO" id="GO:0004360">
    <property type="term" value="F:glutamine-fructose-6-phosphate transaminase (isomerizing) activity"/>
    <property type="evidence" value="ECO:0007669"/>
    <property type="project" value="UniProtKB-EC"/>
</dbReference>
<keyword evidence="6" id="KW-0032">Aminotransferase</keyword>
<dbReference type="EC" id="2.6.1.16" evidence="2"/>
<sequence length="345" mass="37806">MSYQSDVLEQPQVLHQLIHTYQHHTVWSLLSEYPQRSILLTGMGASYNALYPAWFYLNQQGKTALHLETSTLIHYLPTLLERPSLIVAASQSGESIELQKLVAQIEAQRHQSSQPPVLISVTNSPQNTLADHSDVALPTAAGPEVGIATKTYTSSMLVLHFIARALAGQLYPQDFEYGDEIASQAQTFLQKRQTDISKAFNVLKASTYISIIGRGPALATANNAALMLKEGVRIPAEGYSGGQFRHGPREMIAPQIGSIVLTSPDTTLGINQRLAADIVEYGGPVVCIGQPTIGTTHIPLPEIEDIFLHPLLEILPIQRLVAQLADQQNMTPGEFRWSGKVVDQE</sequence>
<evidence type="ECO:0000256" key="1">
    <source>
        <dbReference type="ARBA" id="ARBA00001031"/>
    </source>
</evidence>
<dbReference type="GO" id="GO:0006047">
    <property type="term" value="P:UDP-N-acetylglucosamine metabolic process"/>
    <property type="evidence" value="ECO:0007669"/>
    <property type="project" value="TreeGrafter"/>
</dbReference>
<protein>
    <recommendedName>
        <fullName evidence="3">Glutamine--fructose-6-phosphate aminotransferase [isomerizing]</fullName>
        <ecNumber evidence="2">2.6.1.16</ecNumber>
    </recommendedName>
</protein>
<keyword evidence="7" id="KW-1185">Reference proteome</keyword>
<dbReference type="OrthoDB" id="9782098at2"/>
<evidence type="ECO:0000256" key="2">
    <source>
        <dbReference type="ARBA" id="ARBA00012916"/>
    </source>
</evidence>
<accession>B0C338</accession>
<dbReference type="InterPro" id="IPR046348">
    <property type="entry name" value="SIS_dom_sf"/>
</dbReference>
<dbReference type="SUPFAM" id="SSF53697">
    <property type="entry name" value="SIS domain"/>
    <property type="match status" value="1"/>
</dbReference>
<dbReference type="eggNOG" id="COG2222">
    <property type="taxonomic scope" value="Bacteria"/>
</dbReference>
<dbReference type="PROSITE" id="PS51464">
    <property type="entry name" value="SIS"/>
    <property type="match status" value="1"/>
</dbReference>
<dbReference type="GO" id="GO:0097367">
    <property type="term" value="F:carbohydrate derivative binding"/>
    <property type="evidence" value="ECO:0007669"/>
    <property type="project" value="InterPro"/>
</dbReference>
<name>B0C338_ACAM1</name>
<reference evidence="6 7" key="1">
    <citation type="journal article" date="2008" name="Proc. Natl. Acad. Sci. U.S.A.">
        <title>Niche adaptation and genome expansion in the chlorophyll d-producing cyanobacterium Acaryochloris marina.</title>
        <authorList>
            <person name="Swingley W.D."/>
            <person name="Chen M."/>
            <person name="Cheung P.C."/>
            <person name="Conrad A.L."/>
            <person name="Dejesa L.C."/>
            <person name="Hao J."/>
            <person name="Honchak B.M."/>
            <person name="Karbach L.E."/>
            <person name="Kurdoglu A."/>
            <person name="Lahiri S."/>
            <person name="Mastrian S.D."/>
            <person name="Miyashita H."/>
            <person name="Page L."/>
            <person name="Ramakrishna P."/>
            <person name="Satoh S."/>
            <person name="Sattley W.M."/>
            <person name="Shimada Y."/>
            <person name="Taylor H.L."/>
            <person name="Tomo T."/>
            <person name="Tsuchiya T."/>
            <person name="Wang Z.T."/>
            <person name="Raymond J."/>
            <person name="Mimuro M."/>
            <person name="Blankenship R.E."/>
            <person name="Touchman J.W."/>
        </authorList>
    </citation>
    <scope>NUCLEOTIDE SEQUENCE [LARGE SCALE GENOMIC DNA]</scope>
    <source>
        <strain evidence="7">MBIC 11017</strain>
    </source>
</reference>
<dbReference type="Pfam" id="PF01380">
    <property type="entry name" value="SIS"/>
    <property type="match status" value="1"/>
</dbReference>
<keyword evidence="4" id="KW-0677">Repeat</keyword>
<dbReference type="CDD" id="cd05009">
    <property type="entry name" value="SIS_GlmS_GlmD_2"/>
    <property type="match status" value="1"/>
</dbReference>
<feature type="domain" description="SIS" evidence="5">
    <location>
        <begin position="26"/>
        <end position="172"/>
    </location>
</feature>
<dbReference type="InterPro" id="IPR035466">
    <property type="entry name" value="GlmS/AgaS_SIS"/>
</dbReference>
<proteinExistence type="predicted"/>
<dbReference type="PANTHER" id="PTHR10937">
    <property type="entry name" value="GLUCOSAMINE--FRUCTOSE-6-PHOSPHATE AMINOTRANSFERASE, ISOMERIZING"/>
    <property type="match status" value="1"/>
</dbReference>
<dbReference type="RefSeq" id="WP_012162855.1">
    <property type="nucleotide sequence ID" value="NC_009925.1"/>
</dbReference>
<evidence type="ECO:0000256" key="3">
    <source>
        <dbReference type="ARBA" id="ARBA00016090"/>
    </source>
</evidence>
<organism evidence="6 7">
    <name type="scientific">Acaryochloris marina (strain MBIC 11017)</name>
    <dbReference type="NCBI Taxonomy" id="329726"/>
    <lineage>
        <taxon>Bacteria</taxon>
        <taxon>Bacillati</taxon>
        <taxon>Cyanobacteriota</taxon>
        <taxon>Cyanophyceae</taxon>
        <taxon>Acaryochloridales</taxon>
        <taxon>Acaryochloridaceae</taxon>
        <taxon>Acaryochloris</taxon>
    </lineage>
</organism>
<dbReference type="Proteomes" id="UP000000268">
    <property type="component" value="Chromosome"/>
</dbReference>
<dbReference type="KEGG" id="amr:AM1_2375"/>
<comment type="catalytic activity">
    <reaction evidence="1">
        <text>D-fructose 6-phosphate + L-glutamine = D-glucosamine 6-phosphate + L-glutamate</text>
        <dbReference type="Rhea" id="RHEA:13237"/>
        <dbReference type="ChEBI" id="CHEBI:29985"/>
        <dbReference type="ChEBI" id="CHEBI:58359"/>
        <dbReference type="ChEBI" id="CHEBI:58725"/>
        <dbReference type="ChEBI" id="CHEBI:61527"/>
        <dbReference type="EC" id="2.6.1.16"/>
    </reaction>
</comment>
<dbReference type="PANTHER" id="PTHR10937:SF0">
    <property type="entry name" value="GLUTAMINE--FRUCTOSE-6-PHOSPHATE TRANSAMINASE (ISOMERIZING)"/>
    <property type="match status" value="1"/>
</dbReference>
<evidence type="ECO:0000256" key="4">
    <source>
        <dbReference type="ARBA" id="ARBA00022737"/>
    </source>
</evidence>
<gene>
    <name evidence="6" type="primary">glmS</name>
    <name evidence="6" type="ordered locus">AM1_2375</name>
</gene>
<dbReference type="GO" id="GO:0005829">
    <property type="term" value="C:cytosol"/>
    <property type="evidence" value="ECO:0007669"/>
    <property type="project" value="TreeGrafter"/>
</dbReference>
<evidence type="ECO:0000259" key="5">
    <source>
        <dbReference type="PROSITE" id="PS51464"/>
    </source>
</evidence>
<dbReference type="GO" id="GO:0006487">
    <property type="term" value="P:protein N-linked glycosylation"/>
    <property type="evidence" value="ECO:0007669"/>
    <property type="project" value="TreeGrafter"/>
</dbReference>